<feature type="compositionally biased region" description="Basic residues" evidence="1">
    <location>
        <begin position="97"/>
        <end position="107"/>
    </location>
</feature>
<reference evidence="3" key="1">
    <citation type="journal article" date="2019" name="Int. J. Syst. Evol. Microbiol.">
        <title>The Global Catalogue of Microorganisms (GCM) 10K type strain sequencing project: providing services to taxonomists for standard genome sequencing and annotation.</title>
        <authorList>
            <consortium name="The Broad Institute Genomics Platform"/>
            <consortium name="The Broad Institute Genome Sequencing Center for Infectious Disease"/>
            <person name="Wu L."/>
            <person name="Ma J."/>
        </authorList>
    </citation>
    <scope>NUCLEOTIDE SEQUENCE [LARGE SCALE GENOMIC DNA]</scope>
    <source>
        <strain evidence="3">JCM 16540</strain>
    </source>
</reference>
<feature type="compositionally biased region" description="Gly residues" evidence="1">
    <location>
        <begin position="12"/>
        <end position="22"/>
    </location>
</feature>
<name>A0ABP6WME6_9ACTN</name>
<proteinExistence type="predicted"/>
<sequence>MVRTGLPVGDGDVLGVGDGLGEGSAYAGAPPRLPASSAVVAAAAIQVAIRRIDPSPRAVSQAVEQVRATAEEPERALQITVWQLQRGGLETEAGRRERYRRPSCHRRPAPEVRGRGP</sequence>
<protein>
    <submittedName>
        <fullName evidence="2">Uncharacterized protein</fullName>
    </submittedName>
</protein>
<organism evidence="2 3">
    <name type="scientific">Microlunatus spumicola</name>
    <dbReference type="NCBI Taxonomy" id="81499"/>
    <lineage>
        <taxon>Bacteria</taxon>
        <taxon>Bacillati</taxon>
        <taxon>Actinomycetota</taxon>
        <taxon>Actinomycetes</taxon>
        <taxon>Propionibacteriales</taxon>
        <taxon>Propionibacteriaceae</taxon>
        <taxon>Microlunatus</taxon>
    </lineage>
</organism>
<feature type="region of interest" description="Disordered" evidence="1">
    <location>
        <begin position="90"/>
        <end position="117"/>
    </location>
</feature>
<dbReference type="Proteomes" id="UP001500767">
    <property type="component" value="Unassembled WGS sequence"/>
</dbReference>
<feature type="compositionally biased region" description="Low complexity" evidence="1">
    <location>
        <begin position="1"/>
        <end position="11"/>
    </location>
</feature>
<keyword evidence="3" id="KW-1185">Reference proteome</keyword>
<gene>
    <name evidence="2" type="ORF">GCM10022197_03950</name>
</gene>
<evidence type="ECO:0000313" key="2">
    <source>
        <dbReference type="EMBL" id="GAA3552185.1"/>
    </source>
</evidence>
<accession>A0ABP6WME6</accession>
<feature type="compositionally biased region" description="Basic and acidic residues" evidence="1">
    <location>
        <begin position="108"/>
        <end position="117"/>
    </location>
</feature>
<evidence type="ECO:0000256" key="1">
    <source>
        <dbReference type="SAM" id="MobiDB-lite"/>
    </source>
</evidence>
<evidence type="ECO:0000313" key="3">
    <source>
        <dbReference type="Proteomes" id="UP001500767"/>
    </source>
</evidence>
<comment type="caution">
    <text evidence="2">The sequence shown here is derived from an EMBL/GenBank/DDBJ whole genome shotgun (WGS) entry which is preliminary data.</text>
</comment>
<dbReference type="EMBL" id="BAAAYR010000001">
    <property type="protein sequence ID" value="GAA3552185.1"/>
    <property type="molecule type" value="Genomic_DNA"/>
</dbReference>
<feature type="region of interest" description="Disordered" evidence="1">
    <location>
        <begin position="1"/>
        <end position="31"/>
    </location>
</feature>